<reference evidence="2" key="1">
    <citation type="submission" date="2021-02" db="EMBL/GenBank/DDBJ databases">
        <authorList>
            <person name="Nowell W R."/>
        </authorList>
    </citation>
    <scope>NUCLEOTIDE SEQUENCE</scope>
    <source>
        <strain evidence="2">Ploen Becks lab</strain>
    </source>
</reference>
<evidence type="ECO:0000256" key="1">
    <source>
        <dbReference type="SAM" id="Phobius"/>
    </source>
</evidence>
<feature type="transmembrane region" description="Helical" evidence="1">
    <location>
        <begin position="111"/>
        <end position="132"/>
    </location>
</feature>
<evidence type="ECO:0000313" key="2">
    <source>
        <dbReference type="EMBL" id="CAF1062348.1"/>
    </source>
</evidence>
<keyword evidence="1" id="KW-1133">Transmembrane helix</keyword>
<gene>
    <name evidence="2" type="ORF">OXX778_LOCUS19343</name>
</gene>
<dbReference type="OrthoDB" id="10539595at2759"/>
<evidence type="ECO:0000313" key="3">
    <source>
        <dbReference type="Proteomes" id="UP000663879"/>
    </source>
</evidence>
<protein>
    <submittedName>
        <fullName evidence="2">Uncharacterized protein</fullName>
    </submittedName>
</protein>
<sequence length="133" mass="16093">AIFRAQNTPKTARKRLLSCEDQENISPKRVACQIRLCNNFKTNYQCSKCKKPTCSFCTAEKQFVWQKSEDIHGMYNRIHEMYNRIDGIYNRIYGIYNRIHGMFNRKQNFSINYFFCIFLYTYTINVYSYTYFV</sequence>
<keyword evidence="3" id="KW-1185">Reference proteome</keyword>
<name>A0A814LCC4_9BILA</name>
<proteinExistence type="predicted"/>
<feature type="non-terminal residue" evidence="2">
    <location>
        <position position="1"/>
    </location>
</feature>
<organism evidence="2 3">
    <name type="scientific">Brachionus calyciflorus</name>
    <dbReference type="NCBI Taxonomy" id="104777"/>
    <lineage>
        <taxon>Eukaryota</taxon>
        <taxon>Metazoa</taxon>
        <taxon>Spiralia</taxon>
        <taxon>Gnathifera</taxon>
        <taxon>Rotifera</taxon>
        <taxon>Eurotatoria</taxon>
        <taxon>Monogononta</taxon>
        <taxon>Pseudotrocha</taxon>
        <taxon>Ploima</taxon>
        <taxon>Brachionidae</taxon>
        <taxon>Brachionus</taxon>
    </lineage>
</organism>
<comment type="caution">
    <text evidence="2">The sequence shown here is derived from an EMBL/GenBank/DDBJ whole genome shotgun (WGS) entry which is preliminary data.</text>
</comment>
<dbReference type="Proteomes" id="UP000663879">
    <property type="component" value="Unassembled WGS sequence"/>
</dbReference>
<keyword evidence="1" id="KW-0472">Membrane</keyword>
<dbReference type="EMBL" id="CAJNOC010005800">
    <property type="protein sequence ID" value="CAF1062348.1"/>
    <property type="molecule type" value="Genomic_DNA"/>
</dbReference>
<dbReference type="AlphaFoldDB" id="A0A814LCC4"/>
<keyword evidence="1" id="KW-0812">Transmembrane</keyword>
<accession>A0A814LCC4</accession>